<dbReference type="Gene3D" id="1.10.287.130">
    <property type="match status" value="1"/>
</dbReference>
<dbReference type="GO" id="GO:0007234">
    <property type="term" value="P:osmosensory signaling via phosphorelay pathway"/>
    <property type="evidence" value="ECO:0007669"/>
    <property type="project" value="TreeGrafter"/>
</dbReference>
<dbReference type="AlphaFoldDB" id="A0A318SMP2"/>
<dbReference type="SUPFAM" id="SSF55874">
    <property type="entry name" value="ATPase domain of HSP90 chaperone/DNA topoisomerase II/histidine kinase"/>
    <property type="match status" value="1"/>
</dbReference>
<evidence type="ECO:0000256" key="5">
    <source>
        <dbReference type="ARBA" id="ARBA00022777"/>
    </source>
</evidence>
<dbReference type="Pfam" id="PF00072">
    <property type="entry name" value="Response_reg"/>
    <property type="match status" value="1"/>
</dbReference>
<dbReference type="OrthoDB" id="9813394at2"/>
<dbReference type="InterPro" id="IPR005467">
    <property type="entry name" value="His_kinase_dom"/>
</dbReference>
<evidence type="ECO:0000256" key="6">
    <source>
        <dbReference type="PROSITE-ProRule" id="PRU00169"/>
    </source>
</evidence>
<keyword evidence="4" id="KW-0808">Transferase</keyword>
<keyword evidence="11" id="KW-1185">Reference proteome</keyword>
<dbReference type="Pfam" id="PF00512">
    <property type="entry name" value="HisKA"/>
    <property type="match status" value="1"/>
</dbReference>
<sequence length="399" mass="44594">MPDSAPPRVLIVDDNDAGRYVLVRTLRHGGYDVLEAATGRTALDVARDLPSAIILDVNLPDMSGFEVARLVRAEEETAHVPILMVSAAHLSSADRVMGLEGGADAYLTHPIEPTVLLATVRALLRTQSAEANLRELNEALERTVAERTTQLEERNAALEAQARLLARQKQALELANQDLEAFAYSVSHDLRTPVRHISGFTTLLRRRLERYPDEQAHAYMNTIESAAHTMNGLIEALLTLSRASREELRFERVDVQRLVRDIQADLHAHTHGRDVTWRVKSLPLVWGDARLLRSVMQNLLENAVKYTRHTPNPVIEVWSEASVDEDVIFVRDNGVGFDPRYEHKLFGVFQRLHHERDFEGTGVGLANVKRVVVRHGGRVWAEGHVGQGALFGFSLPKAP</sequence>
<evidence type="ECO:0000256" key="2">
    <source>
        <dbReference type="ARBA" id="ARBA00012438"/>
    </source>
</evidence>
<dbReference type="Gene3D" id="3.40.50.2300">
    <property type="match status" value="1"/>
</dbReference>
<dbReference type="Pfam" id="PF02518">
    <property type="entry name" value="HATPase_c"/>
    <property type="match status" value="1"/>
</dbReference>
<name>A0A318SMP2_9DEIO</name>
<dbReference type="SMART" id="SM00448">
    <property type="entry name" value="REC"/>
    <property type="match status" value="1"/>
</dbReference>
<accession>A0A318SMP2</accession>
<dbReference type="GO" id="GO:0030295">
    <property type="term" value="F:protein kinase activator activity"/>
    <property type="evidence" value="ECO:0007669"/>
    <property type="project" value="TreeGrafter"/>
</dbReference>
<evidence type="ECO:0000259" key="9">
    <source>
        <dbReference type="PROSITE" id="PS50110"/>
    </source>
</evidence>
<dbReference type="PROSITE" id="PS50110">
    <property type="entry name" value="RESPONSE_REGULATORY"/>
    <property type="match status" value="1"/>
</dbReference>
<dbReference type="SUPFAM" id="SSF52172">
    <property type="entry name" value="CheY-like"/>
    <property type="match status" value="1"/>
</dbReference>
<dbReference type="Gene3D" id="3.30.565.10">
    <property type="entry name" value="Histidine kinase-like ATPase, C-terminal domain"/>
    <property type="match status" value="1"/>
</dbReference>
<dbReference type="EMBL" id="QJSX01000007">
    <property type="protein sequence ID" value="PYE53811.1"/>
    <property type="molecule type" value="Genomic_DNA"/>
</dbReference>
<dbReference type="SUPFAM" id="SSF47384">
    <property type="entry name" value="Homodimeric domain of signal transducing histidine kinase"/>
    <property type="match status" value="1"/>
</dbReference>
<evidence type="ECO:0000256" key="3">
    <source>
        <dbReference type="ARBA" id="ARBA00022553"/>
    </source>
</evidence>
<organism evidence="10 11">
    <name type="scientific">Deinococcus yavapaiensis KR-236</name>
    <dbReference type="NCBI Taxonomy" id="694435"/>
    <lineage>
        <taxon>Bacteria</taxon>
        <taxon>Thermotogati</taxon>
        <taxon>Deinococcota</taxon>
        <taxon>Deinococci</taxon>
        <taxon>Deinococcales</taxon>
        <taxon>Deinococcaceae</taxon>
        <taxon>Deinococcus</taxon>
    </lineage>
</organism>
<dbReference type="SMART" id="SM00388">
    <property type="entry name" value="HisKA"/>
    <property type="match status" value="1"/>
</dbReference>
<dbReference type="InterPro" id="IPR003661">
    <property type="entry name" value="HisK_dim/P_dom"/>
</dbReference>
<gene>
    <name evidence="10" type="ORF">DES52_10769</name>
</gene>
<evidence type="ECO:0000256" key="1">
    <source>
        <dbReference type="ARBA" id="ARBA00000085"/>
    </source>
</evidence>
<dbReference type="GO" id="GO:0000156">
    <property type="term" value="F:phosphorelay response regulator activity"/>
    <property type="evidence" value="ECO:0007669"/>
    <property type="project" value="TreeGrafter"/>
</dbReference>
<dbReference type="Proteomes" id="UP000248326">
    <property type="component" value="Unassembled WGS sequence"/>
</dbReference>
<comment type="caution">
    <text evidence="10">The sequence shown here is derived from an EMBL/GenBank/DDBJ whole genome shotgun (WGS) entry which is preliminary data.</text>
</comment>
<comment type="catalytic activity">
    <reaction evidence="1">
        <text>ATP + protein L-histidine = ADP + protein N-phospho-L-histidine.</text>
        <dbReference type="EC" id="2.7.13.3"/>
    </reaction>
</comment>
<feature type="modified residue" description="4-aspartylphosphate" evidence="6">
    <location>
        <position position="56"/>
    </location>
</feature>
<feature type="coiled-coil region" evidence="7">
    <location>
        <begin position="126"/>
        <end position="178"/>
    </location>
</feature>
<reference evidence="10 11" key="1">
    <citation type="submission" date="2018-06" db="EMBL/GenBank/DDBJ databases">
        <title>Genomic Encyclopedia of Type Strains, Phase IV (KMG-IV): sequencing the most valuable type-strain genomes for metagenomic binning, comparative biology and taxonomic classification.</title>
        <authorList>
            <person name="Goeker M."/>
        </authorList>
    </citation>
    <scope>NUCLEOTIDE SEQUENCE [LARGE SCALE GENOMIC DNA]</scope>
    <source>
        <strain evidence="10 11">DSM 18048</strain>
    </source>
</reference>
<evidence type="ECO:0000313" key="10">
    <source>
        <dbReference type="EMBL" id="PYE53811.1"/>
    </source>
</evidence>
<dbReference type="InterPro" id="IPR004358">
    <property type="entry name" value="Sig_transdc_His_kin-like_C"/>
</dbReference>
<dbReference type="PRINTS" id="PR00344">
    <property type="entry name" value="BCTRLSENSOR"/>
</dbReference>
<dbReference type="GO" id="GO:0000155">
    <property type="term" value="F:phosphorelay sensor kinase activity"/>
    <property type="evidence" value="ECO:0007669"/>
    <property type="project" value="InterPro"/>
</dbReference>
<dbReference type="InterPro" id="IPR003594">
    <property type="entry name" value="HATPase_dom"/>
</dbReference>
<dbReference type="InterPro" id="IPR036097">
    <property type="entry name" value="HisK_dim/P_sf"/>
</dbReference>
<dbReference type="RefSeq" id="WP_146237249.1">
    <property type="nucleotide sequence ID" value="NZ_QJSX01000007.1"/>
</dbReference>
<dbReference type="SMART" id="SM00387">
    <property type="entry name" value="HATPase_c"/>
    <property type="match status" value="1"/>
</dbReference>
<evidence type="ECO:0000313" key="11">
    <source>
        <dbReference type="Proteomes" id="UP000248326"/>
    </source>
</evidence>
<feature type="domain" description="Response regulatory" evidence="9">
    <location>
        <begin position="8"/>
        <end position="124"/>
    </location>
</feature>
<dbReference type="EC" id="2.7.13.3" evidence="2"/>
<dbReference type="FunFam" id="3.30.565.10:FF:000006">
    <property type="entry name" value="Sensor histidine kinase WalK"/>
    <property type="match status" value="1"/>
</dbReference>
<protein>
    <recommendedName>
        <fullName evidence="2">histidine kinase</fullName>
        <ecNumber evidence="2">2.7.13.3</ecNumber>
    </recommendedName>
</protein>
<evidence type="ECO:0000256" key="7">
    <source>
        <dbReference type="SAM" id="Coils"/>
    </source>
</evidence>
<dbReference type="PROSITE" id="PS50109">
    <property type="entry name" value="HIS_KIN"/>
    <property type="match status" value="1"/>
</dbReference>
<keyword evidence="3 6" id="KW-0597">Phosphoprotein</keyword>
<dbReference type="CDD" id="cd00082">
    <property type="entry name" value="HisKA"/>
    <property type="match status" value="1"/>
</dbReference>
<feature type="domain" description="Histidine kinase" evidence="8">
    <location>
        <begin position="185"/>
        <end position="399"/>
    </location>
</feature>
<evidence type="ECO:0000259" key="8">
    <source>
        <dbReference type="PROSITE" id="PS50109"/>
    </source>
</evidence>
<dbReference type="InterPro" id="IPR011006">
    <property type="entry name" value="CheY-like_superfamily"/>
</dbReference>
<proteinExistence type="predicted"/>
<dbReference type="InterPro" id="IPR001789">
    <property type="entry name" value="Sig_transdc_resp-reg_receiver"/>
</dbReference>
<dbReference type="PANTHER" id="PTHR42878">
    <property type="entry name" value="TWO-COMPONENT HISTIDINE KINASE"/>
    <property type="match status" value="1"/>
</dbReference>
<dbReference type="InterPro" id="IPR036890">
    <property type="entry name" value="HATPase_C_sf"/>
</dbReference>
<dbReference type="PANTHER" id="PTHR42878:SF15">
    <property type="entry name" value="BACTERIOPHYTOCHROME"/>
    <property type="match status" value="1"/>
</dbReference>
<keyword evidence="7" id="KW-0175">Coiled coil</keyword>
<evidence type="ECO:0000256" key="4">
    <source>
        <dbReference type="ARBA" id="ARBA00022679"/>
    </source>
</evidence>
<dbReference type="InterPro" id="IPR050351">
    <property type="entry name" value="BphY/WalK/GraS-like"/>
</dbReference>
<keyword evidence="5" id="KW-0418">Kinase</keyword>